<evidence type="ECO:0000313" key="5">
    <source>
        <dbReference type="Proteomes" id="UP000184184"/>
    </source>
</evidence>
<dbReference type="CDD" id="cd05379">
    <property type="entry name" value="CAP_bacterial"/>
    <property type="match status" value="1"/>
</dbReference>
<organism evidence="4 5">
    <name type="scientific">Gracilibacillus kekensis</name>
    <dbReference type="NCBI Taxonomy" id="1027249"/>
    <lineage>
        <taxon>Bacteria</taxon>
        <taxon>Bacillati</taxon>
        <taxon>Bacillota</taxon>
        <taxon>Bacilli</taxon>
        <taxon>Bacillales</taxon>
        <taxon>Bacillaceae</taxon>
        <taxon>Gracilibacillus</taxon>
    </lineage>
</organism>
<proteinExistence type="predicted"/>
<keyword evidence="1" id="KW-1133">Transmembrane helix</keyword>
<dbReference type="Pfam" id="PF14504">
    <property type="entry name" value="CAP_assoc_N"/>
    <property type="match status" value="1"/>
</dbReference>
<dbReference type="InterPro" id="IPR029410">
    <property type="entry name" value="CAP_assoc"/>
</dbReference>
<dbReference type="Proteomes" id="UP000184184">
    <property type="component" value="Unassembled WGS sequence"/>
</dbReference>
<evidence type="ECO:0000259" key="2">
    <source>
        <dbReference type="Pfam" id="PF00188"/>
    </source>
</evidence>
<feature type="domain" description="CAP-associated" evidence="3">
    <location>
        <begin position="65"/>
        <end position="200"/>
    </location>
</feature>
<dbReference type="InterPro" id="IPR014044">
    <property type="entry name" value="CAP_dom"/>
</dbReference>
<keyword evidence="1" id="KW-0472">Membrane</keyword>
<keyword evidence="5" id="KW-1185">Reference proteome</keyword>
<evidence type="ECO:0000259" key="3">
    <source>
        <dbReference type="Pfam" id="PF14504"/>
    </source>
</evidence>
<name>A0A1M7MBB0_9BACI</name>
<protein>
    <submittedName>
        <fullName evidence="4">Uncharacterized conserved protein YkwD, contains CAP (CSP/antigen 5/PR1) domain</fullName>
    </submittedName>
</protein>
<gene>
    <name evidence="4" type="ORF">SAMN05216179_1129</name>
</gene>
<dbReference type="PANTHER" id="PTHR31157:SF26">
    <property type="entry name" value="SCP-LIKE EXTRACELLULAR PROTEIN"/>
    <property type="match status" value="1"/>
</dbReference>
<feature type="domain" description="SCP" evidence="2">
    <location>
        <begin position="232"/>
        <end position="341"/>
    </location>
</feature>
<evidence type="ECO:0000313" key="4">
    <source>
        <dbReference type="EMBL" id="SHM87604.1"/>
    </source>
</evidence>
<keyword evidence="1" id="KW-0812">Transmembrane</keyword>
<evidence type="ECO:0000256" key="1">
    <source>
        <dbReference type="SAM" id="Phobius"/>
    </source>
</evidence>
<dbReference type="RefSeq" id="WP_073200561.1">
    <property type="nucleotide sequence ID" value="NZ_FRCZ01000002.1"/>
</dbReference>
<accession>A0A1M7MBB0</accession>
<dbReference type="OrthoDB" id="9783944at2"/>
<dbReference type="PANTHER" id="PTHR31157">
    <property type="entry name" value="SCP DOMAIN-CONTAINING PROTEIN"/>
    <property type="match status" value="1"/>
</dbReference>
<reference evidence="4 5" key="1">
    <citation type="submission" date="2016-11" db="EMBL/GenBank/DDBJ databases">
        <authorList>
            <person name="Jaros S."/>
            <person name="Januszkiewicz K."/>
            <person name="Wedrychowicz H."/>
        </authorList>
    </citation>
    <scope>NUCLEOTIDE SEQUENCE [LARGE SCALE GENOMIC DNA]</scope>
    <source>
        <strain evidence="4 5">CGMCC 1.10681</strain>
    </source>
</reference>
<dbReference type="SUPFAM" id="SSF55797">
    <property type="entry name" value="PR-1-like"/>
    <property type="match status" value="1"/>
</dbReference>
<sequence length="345" mass="40563">MKFKIIAVIFFLFVGITFSVFYFDQDEEPKEAIYHNKLVQTTEIKEQFAKDHTLIEQQDAIWKYINQDIETFQSEFGDPLRKDPSMYNYDWWIYKNENYYIQVAVKNNKVISIYSNSSTLDFRPLKIGQDVETLETTYTFTKEIEVDHLKFKLSEQDLKQRPIVPLSEEVFAQLYLDQFSNKLVGIRMLNKEVLEILKPYELFYWGKLKEVDAPSESKMEEIELSIEKQIFEITNEVRKVYELETLTWDDQAAQAAKNHSKDMVKENYFSHYSQNGDGLKERLLAANAYYLVAGENIAAHYIDGPAVIHGWLNSEGHREALLKEDYTHLGVGVYQSYYTQNFLGK</sequence>
<dbReference type="AlphaFoldDB" id="A0A1M7MBB0"/>
<dbReference type="STRING" id="1027249.SAMN05216179_1129"/>
<dbReference type="InterPro" id="IPR035940">
    <property type="entry name" value="CAP_sf"/>
</dbReference>
<dbReference type="Pfam" id="PF00188">
    <property type="entry name" value="CAP"/>
    <property type="match status" value="1"/>
</dbReference>
<feature type="transmembrane region" description="Helical" evidence="1">
    <location>
        <begin position="5"/>
        <end position="23"/>
    </location>
</feature>
<dbReference type="EMBL" id="FRCZ01000002">
    <property type="protein sequence ID" value="SHM87604.1"/>
    <property type="molecule type" value="Genomic_DNA"/>
</dbReference>
<dbReference type="Gene3D" id="3.40.33.10">
    <property type="entry name" value="CAP"/>
    <property type="match status" value="1"/>
</dbReference>